<keyword evidence="5 9" id="KW-0456">Lyase</keyword>
<dbReference type="SUPFAM" id="SSF52016">
    <property type="entry name" value="LeuD/IlvD-like"/>
    <property type="match status" value="1"/>
</dbReference>
<dbReference type="GO" id="GO:0051536">
    <property type="term" value="F:iron-sulfur cluster binding"/>
    <property type="evidence" value="ECO:0007669"/>
    <property type="project" value="UniProtKB-KW"/>
</dbReference>
<dbReference type="InterPro" id="IPR056740">
    <property type="entry name" value="ILV_EDD_C"/>
</dbReference>
<dbReference type="PANTHER" id="PTHR43183">
    <property type="entry name" value="HYPOTHETICAL DIHYDROXYACID DEHYDRATASE (EUROFUNG)-RELATED"/>
    <property type="match status" value="1"/>
</dbReference>
<dbReference type="PATRIC" id="fig|762836.4.peg.5514"/>
<evidence type="ECO:0000256" key="6">
    <source>
        <dbReference type="SAM" id="MobiDB-lite"/>
    </source>
</evidence>
<comment type="caution">
    <text evidence="9">The sequence shown here is derived from an EMBL/GenBank/DDBJ whole genome shotgun (WGS) entry which is preliminary data.</text>
</comment>
<keyword evidence="10" id="KW-1185">Reference proteome</keyword>
<evidence type="ECO:0000256" key="5">
    <source>
        <dbReference type="ARBA" id="ARBA00023239"/>
    </source>
</evidence>
<comment type="similarity">
    <text evidence="1">Belongs to the IlvD/Edd family.</text>
</comment>
<dbReference type="EMBL" id="LROM01000156">
    <property type="protein sequence ID" value="OEZ90759.1"/>
    <property type="molecule type" value="Genomic_DNA"/>
</dbReference>
<evidence type="ECO:0000256" key="1">
    <source>
        <dbReference type="ARBA" id="ARBA00006486"/>
    </source>
</evidence>
<dbReference type="InterPro" id="IPR020558">
    <property type="entry name" value="DiOHA_6PGluconate_deHydtase_CS"/>
</dbReference>
<name>A0A1E7W4N4_9BURK</name>
<evidence type="ECO:0000256" key="2">
    <source>
        <dbReference type="ARBA" id="ARBA00022723"/>
    </source>
</evidence>
<keyword evidence="4" id="KW-0411">Iron-sulfur</keyword>
<dbReference type="Pfam" id="PF24877">
    <property type="entry name" value="ILV_EDD_C"/>
    <property type="match status" value="1"/>
</dbReference>
<reference evidence="10" key="1">
    <citation type="journal article" date="2016" name="Front. Microbiol.">
        <title>Molecular Keys to the Janthinobacterium and Duganella spp. Interaction with the Plant Pathogen Fusarium graminearum.</title>
        <authorList>
            <person name="Haack F.S."/>
            <person name="Poehlein A."/>
            <person name="Kroger C."/>
            <person name="Voigt C.A."/>
            <person name="Piepenbring M."/>
            <person name="Bode H.B."/>
            <person name="Daniel R."/>
            <person name="Schafer W."/>
            <person name="Streit W.R."/>
        </authorList>
    </citation>
    <scope>NUCLEOTIDE SEQUENCE [LARGE SCALE GENOMIC DNA]</scope>
    <source>
        <strain evidence="10">T54</strain>
    </source>
</reference>
<dbReference type="SUPFAM" id="SSF143975">
    <property type="entry name" value="IlvD/EDD N-terminal domain-like"/>
    <property type="match status" value="1"/>
</dbReference>
<keyword evidence="2" id="KW-0479">Metal-binding</keyword>
<evidence type="ECO:0000313" key="10">
    <source>
        <dbReference type="Proteomes" id="UP000175989"/>
    </source>
</evidence>
<dbReference type="AlphaFoldDB" id="A0A1E7W4N4"/>
<evidence type="ECO:0000313" key="9">
    <source>
        <dbReference type="EMBL" id="OEZ90759.1"/>
    </source>
</evidence>
<sequence length="613" mass="66760">MSNQTSNQMSDLNDMNDMSQRTVGEAPRRYRSQDWFDNPDHIDMTALYLERFMNYGITPEELRSGRPIIGIAQSGSDISPCNRIHLELAKRVRDGIRDAGGIAMEFPLHPIFENCRRPTAAIDRNLAYLGLVEILHGYPIDAVVLTTGCDKTTPAQVMAASTVDIPAIVLSGGPMLDGWFEGELAGSGAAIWKGRRQLAAGTIDNEKFLQIAAASAPSAGHCNTMGTASTMNAIAEALGLSLTGCSAIPAPYRERGQMAYETGRRIVEMAKRDIKPSSILTRDAFLDAIVTNAAIGGSTNAQQHIVAMARHAGVELKSSDWMEYGHEVPLLLNMQPAGKFLGERFHRAGGVPAVMWELEQQGMLRSDRATVTGRTMRENLAGRETVDREVIYPFNAPLKTDAGFFVLKGNLFDFAIMKTSVISEAFRARYLSEPGRENVFECRAIVFDGSGDYHARINDPSLAIDEDCILVIRGAGPVGWPGSAEVVNMQPPDALVKRGINWLPTLGDGRQSGTSDSPSILNASPESAVGGGLAWLRTGDRIRVDLNAGQCDALVPEAEWEERKKGPIPAYPASQTPWQEIYRSTVGQMEHGAVMELAVPYRAVADTLPRHNH</sequence>
<feature type="region of interest" description="Disordered" evidence="6">
    <location>
        <begin position="1"/>
        <end position="26"/>
    </location>
</feature>
<dbReference type="InterPro" id="IPR052352">
    <property type="entry name" value="Sugar_Degrad_Dehydratases"/>
</dbReference>
<dbReference type="PANTHER" id="PTHR43183:SF1">
    <property type="entry name" value="HYPOTHETICAL DIHYDROXY-ACID DEHYDRATASE (EUROFUNG)-RELATED"/>
    <property type="match status" value="1"/>
</dbReference>
<dbReference type="PROSITE" id="PS00886">
    <property type="entry name" value="ILVD_EDD_1"/>
    <property type="match status" value="1"/>
</dbReference>
<feature type="domain" description="Dihydroxy-acid/6-phosphogluconate dehydratase N-terminal" evidence="7">
    <location>
        <begin position="66"/>
        <end position="379"/>
    </location>
</feature>
<evidence type="ECO:0000259" key="7">
    <source>
        <dbReference type="Pfam" id="PF00920"/>
    </source>
</evidence>
<dbReference type="NCBIfam" id="NF009560">
    <property type="entry name" value="PRK13017.1"/>
    <property type="match status" value="1"/>
</dbReference>
<feature type="compositionally biased region" description="Polar residues" evidence="6">
    <location>
        <begin position="1"/>
        <end position="22"/>
    </location>
</feature>
<dbReference type="NCBIfam" id="NF004784">
    <property type="entry name" value="PRK06131.1"/>
    <property type="match status" value="1"/>
</dbReference>
<gene>
    <name evidence="9" type="primary">araC_3</name>
    <name evidence="9" type="ORF">DUPY_53660</name>
</gene>
<organism evidence="9 10">
    <name type="scientific">Duganella phyllosphaerae</name>
    <dbReference type="NCBI Taxonomy" id="762836"/>
    <lineage>
        <taxon>Bacteria</taxon>
        <taxon>Pseudomonadati</taxon>
        <taxon>Pseudomonadota</taxon>
        <taxon>Betaproteobacteria</taxon>
        <taxon>Burkholderiales</taxon>
        <taxon>Oxalobacteraceae</taxon>
        <taxon>Telluria group</taxon>
        <taxon>Duganella</taxon>
    </lineage>
</organism>
<accession>A0A1E7W4N4</accession>
<dbReference type="InterPro" id="IPR042096">
    <property type="entry name" value="Dihydro-acid_dehy_C"/>
</dbReference>
<evidence type="ECO:0000256" key="3">
    <source>
        <dbReference type="ARBA" id="ARBA00023004"/>
    </source>
</evidence>
<dbReference type="GO" id="GO:0050020">
    <property type="term" value="F:L-arabinonate dehydratase activity"/>
    <property type="evidence" value="ECO:0007669"/>
    <property type="project" value="UniProtKB-EC"/>
</dbReference>
<evidence type="ECO:0000259" key="8">
    <source>
        <dbReference type="Pfam" id="PF24877"/>
    </source>
</evidence>
<dbReference type="InterPro" id="IPR000581">
    <property type="entry name" value="ILV_EDD_N"/>
</dbReference>
<keyword evidence="3" id="KW-0408">Iron</keyword>
<dbReference type="EC" id="4.2.1.25" evidence="9"/>
<evidence type="ECO:0000256" key="4">
    <source>
        <dbReference type="ARBA" id="ARBA00023014"/>
    </source>
</evidence>
<dbReference type="GO" id="GO:0046872">
    <property type="term" value="F:metal ion binding"/>
    <property type="evidence" value="ECO:0007669"/>
    <property type="project" value="UniProtKB-KW"/>
</dbReference>
<protein>
    <submittedName>
        <fullName evidence="9">L-arabonate dehydratase</fullName>
        <ecNumber evidence="9">4.2.1.25</ecNumber>
    </submittedName>
</protein>
<feature type="domain" description="Dihydroxy-acid/6-phosphogluconate dehydratase C-terminal" evidence="8">
    <location>
        <begin position="389"/>
        <end position="593"/>
    </location>
</feature>
<dbReference type="InterPro" id="IPR037237">
    <property type="entry name" value="IlvD/EDD_N"/>
</dbReference>
<dbReference type="Pfam" id="PF00920">
    <property type="entry name" value="ILVD_EDD_N"/>
    <property type="match status" value="1"/>
</dbReference>
<proteinExistence type="inferred from homology"/>
<dbReference type="Proteomes" id="UP000175989">
    <property type="component" value="Unassembled WGS sequence"/>
</dbReference>
<dbReference type="Gene3D" id="3.50.30.80">
    <property type="entry name" value="IlvD/EDD C-terminal domain-like"/>
    <property type="match status" value="1"/>
</dbReference>